<evidence type="ECO:0000256" key="3">
    <source>
        <dbReference type="ARBA" id="ARBA00022741"/>
    </source>
</evidence>
<evidence type="ECO:0000256" key="4">
    <source>
        <dbReference type="ARBA" id="ARBA00022917"/>
    </source>
</evidence>
<dbReference type="InterPro" id="IPR015760">
    <property type="entry name" value="TIF_IF2"/>
</dbReference>
<evidence type="ECO:0000256" key="1">
    <source>
        <dbReference type="ARBA" id="ARBA00007733"/>
    </source>
</evidence>
<dbReference type="CDD" id="cd03692">
    <property type="entry name" value="mtIF2_IVc"/>
    <property type="match status" value="1"/>
</dbReference>
<dbReference type="InterPro" id="IPR000795">
    <property type="entry name" value="T_Tr_GTP-bd_dom"/>
</dbReference>
<dbReference type="CDD" id="cd03702">
    <property type="entry name" value="IF2_mtIF2_II"/>
    <property type="match status" value="1"/>
</dbReference>
<evidence type="ECO:0000313" key="9">
    <source>
        <dbReference type="EMBL" id="ARW68916.1"/>
    </source>
</evidence>
<dbReference type="GO" id="GO:0003743">
    <property type="term" value="F:translation initiation factor activity"/>
    <property type="evidence" value="ECO:0007669"/>
    <property type="project" value="UniProtKB-KW"/>
</dbReference>
<comment type="function">
    <text evidence="6">One of the essential components for the initiation of protein synthesis. Protects formylmethionyl-tRNA from spontaneous hydrolysis and promotes its binding to the 30S ribosomal subunits. Also involved in the hydrolysis of GTP during the formation of the 70S ribosomal complex.</text>
</comment>
<dbReference type="GeneID" id="33361985"/>
<comment type="similarity">
    <text evidence="1">Belongs to the TRAFAC class translation factor GTPase superfamily. Classic translation factor GTPase family. IF-2 subfamily.</text>
</comment>
<dbReference type="Pfam" id="PF00009">
    <property type="entry name" value="GTP_EFTU"/>
    <property type="match status" value="1"/>
</dbReference>
<dbReference type="EMBL" id="MF101454">
    <property type="protein sequence ID" value="ARW68916.1"/>
    <property type="molecule type" value="Genomic_DNA"/>
</dbReference>
<dbReference type="Gene3D" id="2.40.30.10">
    <property type="entry name" value="Translation factors"/>
    <property type="match status" value="2"/>
</dbReference>
<dbReference type="Pfam" id="PF22042">
    <property type="entry name" value="EF-G_D2"/>
    <property type="match status" value="1"/>
</dbReference>
<dbReference type="SUPFAM" id="SSF50447">
    <property type="entry name" value="Translation proteins"/>
    <property type="match status" value="2"/>
</dbReference>
<dbReference type="NCBIfam" id="TIGR00487">
    <property type="entry name" value="IF-2"/>
    <property type="match status" value="1"/>
</dbReference>
<dbReference type="InterPro" id="IPR036925">
    <property type="entry name" value="TIF_IF2_dom3_sf"/>
</dbReference>
<dbReference type="PANTHER" id="PTHR43381:SF5">
    <property type="entry name" value="TR-TYPE G DOMAIN-CONTAINING PROTEIN"/>
    <property type="match status" value="1"/>
</dbReference>
<keyword evidence="3" id="KW-0547">Nucleotide-binding</keyword>
<dbReference type="PANTHER" id="PTHR43381">
    <property type="entry name" value="TRANSLATION INITIATION FACTOR IF-2-RELATED"/>
    <property type="match status" value="1"/>
</dbReference>
<keyword evidence="9" id="KW-0934">Plastid</keyword>
<evidence type="ECO:0000256" key="7">
    <source>
        <dbReference type="ARBA" id="ARBA00044105"/>
    </source>
</evidence>
<dbReference type="InterPro" id="IPR053905">
    <property type="entry name" value="EF-G-like_DII"/>
</dbReference>
<geneLocation type="chloroplast" evidence="9"/>
<evidence type="ECO:0000256" key="6">
    <source>
        <dbReference type="ARBA" id="ARBA00025162"/>
    </source>
</evidence>
<dbReference type="GO" id="GO:0005829">
    <property type="term" value="C:cytosol"/>
    <property type="evidence" value="ECO:0007669"/>
    <property type="project" value="TreeGrafter"/>
</dbReference>
<keyword evidence="9" id="KW-0150">Chloroplast</keyword>
<dbReference type="FunFam" id="2.40.30.10:FF:000008">
    <property type="entry name" value="Translation initiation factor IF-2"/>
    <property type="match status" value="1"/>
</dbReference>
<dbReference type="SUPFAM" id="SSF52540">
    <property type="entry name" value="P-loop containing nucleoside triphosphate hydrolases"/>
    <property type="match status" value="1"/>
</dbReference>
<dbReference type="Gene3D" id="3.40.50.10050">
    <property type="entry name" value="Translation initiation factor IF- 2, domain 3"/>
    <property type="match status" value="1"/>
</dbReference>
<dbReference type="RefSeq" id="YP_009399310.1">
    <property type="nucleotide sequence ID" value="NC_035296.1"/>
</dbReference>
<dbReference type="PROSITE" id="PS51722">
    <property type="entry name" value="G_TR_2"/>
    <property type="match status" value="1"/>
</dbReference>
<dbReference type="NCBIfam" id="TIGR00231">
    <property type="entry name" value="small_GTP"/>
    <property type="match status" value="1"/>
</dbReference>
<dbReference type="GO" id="GO:0005525">
    <property type="term" value="F:GTP binding"/>
    <property type="evidence" value="ECO:0007669"/>
    <property type="project" value="UniProtKB-KW"/>
</dbReference>
<dbReference type="InterPro" id="IPR009000">
    <property type="entry name" value="Transl_B-barrel_sf"/>
</dbReference>
<dbReference type="GO" id="GO:0003924">
    <property type="term" value="F:GTPase activity"/>
    <property type="evidence" value="ECO:0007669"/>
    <property type="project" value="InterPro"/>
</dbReference>
<evidence type="ECO:0000256" key="2">
    <source>
        <dbReference type="ARBA" id="ARBA00022540"/>
    </source>
</evidence>
<protein>
    <recommendedName>
        <fullName evidence="7">Translation initiation factor IF-2, chloroplastic</fullName>
    </recommendedName>
</protein>
<accession>A0A1Z1MSI8</accession>
<keyword evidence="5" id="KW-0342">GTP-binding</keyword>
<dbReference type="FunFam" id="3.40.50.10050:FF:000001">
    <property type="entry name" value="Translation initiation factor IF-2"/>
    <property type="match status" value="1"/>
</dbReference>
<dbReference type="InterPro" id="IPR023115">
    <property type="entry name" value="TIF_IF2_dom3"/>
</dbReference>
<dbReference type="InterPro" id="IPR005225">
    <property type="entry name" value="Small_GTP-bd"/>
</dbReference>
<dbReference type="CDD" id="cd01887">
    <property type="entry name" value="IF2_eIF5B"/>
    <property type="match status" value="1"/>
</dbReference>
<dbReference type="Gene3D" id="3.40.50.300">
    <property type="entry name" value="P-loop containing nucleotide triphosphate hydrolases"/>
    <property type="match status" value="1"/>
</dbReference>
<dbReference type="InterPro" id="IPR044145">
    <property type="entry name" value="IF2_II"/>
</dbReference>
<dbReference type="PRINTS" id="PR00315">
    <property type="entry name" value="ELONGATNFCT"/>
</dbReference>
<dbReference type="InterPro" id="IPR000178">
    <property type="entry name" value="TF_IF2_bacterial-like"/>
</dbReference>
<evidence type="ECO:0000256" key="5">
    <source>
        <dbReference type="ARBA" id="ARBA00023134"/>
    </source>
</evidence>
<feature type="domain" description="Tr-type G" evidence="8">
    <location>
        <begin position="253"/>
        <end position="430"/>
    </location>
</feature>
<proteinExistence type="inferred from homology"/>
<dbReference type="AlphaFoldDB" id="A0A1Z1MSI8"/>
<gene>
    <name evidence="9" type="primary">infB</name>
</gene>
<dbReference type="Pfam" id="PF11987">
    <property type="entry name" value="IF-2"/>
    <property type="match status" value="1"/>
</dbReference>
<organism evidence="9">
    <name type="scientific">Kapraunia schneideri</name>
    <dbReference type="NCBI Taxonomy" id="717899"/>
    <lineage>
        <taxon>Eukaryota</taxon>
        <taxon>Rhodophyta</taxon>
        <taxon>Florideophyceae</taxon>
        <taxon>Rhodymeniophycidae</taxon>
        <taxon>Ceramiales</taxon>
        <taxon>Rhodomelaceae</taxon>
        <taxon>Kapraunia</taxon>
    </lineage>
</organism>
<sequence length="751" mass="83924">MNILILIFNQYKYKQFFLSCVHTEYYGNILILKNPKILKSTIVDNQLSINVDDVIPYNNSQTNVSVKFDKKNKSLLVHKDQDLIKVKKNKLKSSKNKHKNDAKDLDSIIISDEDLFSNNSSSKSSLKSRKVLLKNKKNKNKSQIYSNSIIEANSVLDTVENESDINTSLKDILLNNALSVKDLSMKINIPEAEIITYLFLSKSISATVNEVLDLDVCIDIVKHYGFNLISGDSSKLDFHESQLDSNFTSNSIERPPVITILGHVDHGKTTLLDSILNISTVSQERGGITQSVVGYETIHLFDSKQYKLTFLDTPGHEAFTAMRIRGAQITDIVLLVVASDDSLQDQTRESIKYIKDMSLSCIVVLTKIDKSSTNIDNIKDSLSQCGLLCEEWGGDTIVVQVSALTGYNIDSLLSKICLLAKSKDLHADPTQLASGTIIDAVLDQKQGPIATIIIQNGTLKVGNVIASEYLFGKVKSIINSTGLRVQQSFPSSIVKVLCFSALPRAGSHFYCFKNEKAAKEYNNNFSRSCNTDISLNSMNSRIGLDTNVNRKQLKLIIKADTQGSLEAIVSLFSTISQSKVQINFISSSFGNITSNDIDLSIASESPILAFNVNVLPQINILLKKNQIHFKVFHIIYDLFEYVRTLMLNLIDPDYSNVLIGNAVVQNVFRTNRGNVAGCIVSNGKINQDSYIKVYRKNLFIYEGYIKSLKFMKNDVDEVVSPSECGLMSDFYEWQKSDLIEVYEVVIQEKVL</sequence>
<dbReference type="FunFam" id="3.40.50.300:FF:000019">
    <property type="entry name" value="Translation initiation factor IF-2"/>
    <property type="match status" value="1"/>
</dbReference>
<reference evidence="9" key="1">
    <citation type="journal article" date="2017" name="J. Phycol.">
        <title>Analysis of chloroplast genomes and a supermatrix inform reclassification of the Rhodomelaceae (Rhodophyta).</title>
        <authorList>
            <person name="Diaz-Tapia P."/>
            <person name="Maggs C.A."/>
            <person name="West J.A."/>
            <person name="Verbruggen H."/>
        </authorList>
    </citation>
    <scope>NUCLEOTIDE SEQUENCE</scope>
    <source>
        <strain evidence="9">PD1720</strain>
    </source>
</reference>
<evidence type="ECO:0000259" key="8">
    <source>
        <dbReference type="PROSITE" id="PS51722"/>
    </source>
</evidence>
<keyword evidence="4" id="KW-0648">Protein biosynthesis</keyword>
<dbReference type="InterPro" id="IPR027417">
    <property type="entry name" value="P-loop_NTPase"/>
</dbReference>
<keyword evidence="2 9" id="KW-0396">Initiation factor</keyword>
<dbReference type="SUPFAM" id="SSF52156">
    <property type="entry name" value="Initiation factor IF2/eIF5b, domain 3"/>
    <property type="match status" value="1"/>
</dbReference>
<name>A0A1Z1MSI8_9FLOR</name>